<feature type="transmembrane region" description="Helical" evidence="1">
    <location>
        <begin position="114"/>
        <end position="133"/>
    </location>
</feature>
<organism evidence="3 4">
    <name type="scientific">Nocardia fusca</name>
    <dbReference type="NCBI Taxonomy" id="941183"/>
    <lineage>
        <taxon>Bacteria</taxon>
        <taxon>Bacillati</taxon>
        <taxon>Actinomycetota</taxon>
        <taxon>Actinomycetes</taxon>
        <taxon>Mycobacteriales</taxon>
        <taxon>Nocardiaceae</taxon>
        <taxon>Nocardia</taxon>
    </lineage>
</organism>
<evidence type="ECO:0000256" key="1">
    <source>
        <dbReference type="SAM" id="Phobius"/>
    </source>
</evidence>
<protein>
    <recommendedName>
        <fullName evidence="2">DUF7144 domain-containing protein</fullName>
    </recommendedName>
</protein>
<reference evidence="3 4" key="1">
    <citation type="submission" date="2024-06" db="EMBL/GenBank/DDBJ databases">
        <title>The Natural Products Discovery Center: Release of the First 8490 Sequenced Strains for Exploring Actinobacteria Biosynthetic Diversity.</title>
        <authorList>
            <person name="Kalkreuter E."/>
            <person name="Kautsar S.A."/>
            <person name="Yang D."/>
            <person name="Bader C.D."/>
            <person name="Teijaro C.N."/>
            <person name="Fluegel L."/>
            <person name="Davis C.M."/>
            <person name="Simpson J.R."/>
            <person name="Lauterbach L."/>
            <person name="Steele A.D."/>
            <person name="Gui C."/>
            <person name="Meng S."/>
            <person name="Li G."/>
            <person name="Viehrig K."/>
            <person name="Ye F."/>
            <person name="Su P."/>
            <person name="Kiefer A.F."/>
            <person name="Nichols A."/>
            <person name="Cepeda A.J."/>
            <person name="Yan W."/>
            <person name="Fan B."/>
            <person name="Jiang Y."/>
            <person name="Adhikari A."/>
            <person name="Zheng C.-J."/>
            <person name="Schuster L."/>
            <person name="Cowan T.M."/>
            <person name="Smanski M.J."/>
            <person name="Chevrette M.G."/>
            <person name="De Carvalho L.P.S."/>
            <person name="Shen B."/>
        </authorList>
    </citation>
    <scope>NUCLEOTIDE SEQUENCE [LARGE SCALE GENOMIC DNA]</scope>
    <source>
        <strain evidence="3 4">NPDC050671</strain>
    </source>
</reference>
<proteinExistence type="predicted"/>
<comment type="caution">
    <text evidence="3">The sequence shown here is derived from an EMBL/GenBank/DDBJ whole genome shotgun (WGS) entry which is preliminary data.</text>
</comment>
<feature type="transmembrane region" description="Helical" evidence="1">
    <location>
        <begin position="65"/>
        <end position="83"/>
    </location>
</feature>
<name>A0ABV3F119_9NOCA</name>
<dbReference type="InterPro" id="IPR055568">
    <property type="entry name" value="DUF7144"/>
</dbReference>
<dbReference type="EMBL" id="JBFAIH010000001">
    <property type="protein sequence ID" value="MEV0361245.1"/>
    <property type="molecule type" value="Genomic_DNA"/>
</dbReference>
<feature type="domain" description="DUF7144" evidence="2">
    <location>
        <begin position="23"/>
        <end position="134"/>
    </location>
</feature>
<feature type="transmembrane region" description="Helical" evidence="1">
    <location>
        <begin position="20"/>
        <end position="45"/>
    </location>
</feature>
<keyword evidence="1" id="KW-1133">Transmembrane helix</keyword>
<evidence type="ECO:0000313" key="4">
    <source>
        <dbReference type="Proteomes" id="UP001551658"/>
    </source>
</evidence>
<dbReference type="RefSeq" id="WP_357971883.1">
    <property type="nucleotide sequence ID" value="NZ_JBFAIH010000001.1"/>
</dbReference>
<dbReference type="Proteomes" id="UP001551658">
    <property type="component" value="Unassembled WGS sequence"/>
</dbReference>
<keyword evidence="1" id="KW-0472">Membrane</keyword>
<evidence type="ECO:0000313" key="3">
    <source>
        <dbReference type="EMBL" id="MEV0361245.1"/>
    </source>
</evidence>
<evidence type="ECO:0000259" key="2">
    <source>
        <dbReference type="Pfam" id="PF23636"/>
    </source>
</evidence>
<keyword evidence="4" id="KW-1185">Reference proteome</keyword>
<accession>A0ABV3F119</accession>
<gene>
    <name evidence="3" type="ORF">AB0H72_00965</name>
</gene>
<feature type="transmembrane region" description="Helical" evidence="1">
    <location>
        <begin position="88"/>
        <end position="108"/>
    </location>
</feature>
<dbReference type="Pfam" id="PF23636">
    <property type="entry name" value="DUF7144"/>
    <property type="match status" value="1"/>
</dbReference>
<keyword evidence="1" id="KW-0812">Transmembrane</keyword>
<sequence length="138" mass="14728">MATYRTESGGSPVKQGVAAVTSIAAAVLLLAVGVLSILAGISAIAGDELFVTGPNYIFQFDTTTWGWIHLVLGILLAIAAVALMSGALWARITAVVLAGLSIIANFLWIPYYPWWSIVVIAIDLVVIWAVSTWRPEQM</sequence>